<evidence type="ECO:0000313" key="1">
    <source>
        <dbReference type="EMBL" id="KKK55344.1"/>
    </source>
</evidence>
<gene>
    <name evidence="1" type="ORF">LCGC14_3075480</name>
</gene>
<name>A0A0F8YMC8_9ZZZZ</name>
<reference evidence="1" key="1">
    <citation type="journal article" date="2015" name="Nature">
        <title>Complex archaea that bridge the gap between prokaryotes and eukaryotes.</title>
        <authorList>
            <person name="Spang A."/>
            <person name="Saw J.H."/>
            <person name="Jorgensen S.L."/>
            <person name="Zaremba-Niedzwiedzka K."/>
            <person name="Martijn J."/>
            <person name="Lind A.E."/>
            <person name="van Eijk R."/>
            <person name="Schleper C."/>
            <person name="Guy L."/>
            <person name="Ettema T.J."/>
        </authorList>
    </citation>
    <scope>NUCLEOTIDE SEQUENCE</scope>
</reference>
<dbReference type="AlphaFoldDB" id="A0A0F8YMC8"/>
<feature type="non-terminal residue" evidence="1">
    <location>
        <position position="1"/>
    </location>
</feature>
<dbReference type="EMBL" id="LAZR01065536">
    <property type="protein sequence ID" value="KKK55344.1"/>
    <property type="molecule type" value="Genomic_DNA"/>
</dbReference>
<comment type="caution">
    <text evidence="1">The sequence shown here is derived from an EMBL/GenBank/DDBJ whole genome shotgun (WGS) entry which is preliminary data.</text>
</comment>
<accession>A0A0F8YMC8</accession>
<protein>
    <submittedName>
        <fullName evidence="1">Uncharacterized protein</fullName>
    </submittedName>
</protein>
<proteinExistence type="predicted"/>
<sequence length="208" mass="23041">EGLSARDIALPAAGKVRRYILTCAQNNTHLNEPVWRNLLALARHYDAAVMVSRFVYDKRTHSNMDKDKFAPGRADPSEVSWAPEIVPYLCDERVELAPSLVFCGEMNILPTAVRPLSGIEAYTGRKSGIFPHVKVAMESVPSGKYEGTKINYTTGTVTQRNYIQRKAGLKADFHHVYGGLLVEVDGDGNWFARQLNADGEGTIYRKGG</sequence>
<organism evidence="1">
    <name type="scientific">marine sediment metagenome</name>
    <dbReference type="NCBI Taxonomy" id="412755"/>
    <lineage>
        <taxon>unclassified sequences</taxon>
        <taxon>metagenomes</taxon>
        <taxon>ecological metagenomes</taxon>
    </lineage>
</organism>